<dbReference type="InterPro" id="IPR046977">
    <property type="entry name" value="RsmC/RlmG"/>
</dbReference>
<evidence type="ECO:0000256" key="3">
    <source>
        <dbReference type="ARBA" id="ARBA00022603"/>
    </source>
</evidence>
<name>A0AAU7VKF4_9FIRM</name>
<proteinExistence type="predicted"/>
<dbReference type="InterPro" id="IPR029063">
    <property type="entry name" value="SAM-dependent_MTases_sf"/>
</dbReference>
<dbReference type="AlphaFoldDB" id="A0AAU7VKF4"/>
<dbReference type="SUPFAM" id="SSF53335">
    <property type="entry name" value="S-adenosyl-L-methionine-dependent methyltransferases"/>
    <property type="match status" value="1"/>
</dbReference>
<evidence type="ECO:0000313" key="7">
    <source>
        <dbReference type="EMBL" id="XBX74435.1"/>
    </source>
</evidence>
<keyword evidence="1" id="KW-0963">Cytoplasm</keyword>
<dbReference type="EMBL" id="CP158367">
    <property type="protein sequence ID" value="XBX74435.1"/>
    <property type="molecule type" value="Genomic_DNA"/>
</dbReference>
<keyword evidence="4" id="KW-0808">Transferase</keyword>
<dbReference type="CDD" id="cd02440">
    <property type="entry name" value="AdoMet_MTases"/>
    <property type="match status" value="1"/>
</dbReference>
<dbReference type="Gene3D" id="3.40.50.150">
    <property type="entry name" value="Vaccinia Virus protein VP39"/>
    <property type="match status" value="1"/>
</dbReference>
<reference evidence="7" key="2">
    <citation type="submission" date="2024-06" db="EMBL/GenBank/DDBJ databases">
        <authorList>
            <person name="Petrova K.O."/>
            <person name="Toshchakov S.V."/>
            <person name="Boltjanskaja Y.V."/>
            <person name="Kevbrin V."/>
        </authorList>
    </citation>
    <scope>NUCLEOTIDE SEQUENCE</scope>
    <source>
        <strain evidence="7">Z-910T</strain>
    </source>
</reference>
<gene>
    <name evidence="7" type="ORF">PRVXT_002474</name>
</gene>
<sequence length="196" mass="22368">MNKKLNITINGNEYKFITDENVFSPNRIDKGTLAMLSKLELEHGNKVLDLGCGYGVVGVYCASIVGVENVFMSDIDANAVKLARKNMEINGFSTENIVQSNGFREIEWSYFDAILSNPPYHEDFSVPKGFIEKGFNRLKLGGKMYMVTKRKKWYKKKLISIFGGVIIWEINGYFVFMAIKKDMSYAQKKLKKTKKS</sequence>
<dbReference type="GO" id="GO:0008170">
    <property type="term" value="F:N-methyltransferase activity"/>
    <property type="evidence" value="ECO:0007669"/>
    <property type="project" value="UniProtKB-ARBA"/>
</dbReference>
<dbReference type="GO" id="GO:0032259">
    <property type="term" value="P:methylation"/>
    <property type="evidence" value="ECO:0007669"/>
    <property type="project" value="UniProtKB-KW"/>
</dbReference>
<evidence type="ECO:0000256" key="2">
    <source>
        <dbReference type="ARBA" id="ARBA00022552"/>
    </source>
</evidence>
<keyword evidence="5" id="KW-0472">Membrane</keyword>
<evidence type="ECO:0000256" key="1">
    <source>
        <dbReference type="ARBA" id="ARBA00022490"/>
    </source>
</evidence>
<keyword evidence="2" id="KW-0698">rRNA processing</keyword>
<dbReference type="GO" id="GO:0006364">
    <property type="term" value="P:rRNA processing"/>
    <property type="evidence" value="ECO:0007669"/>
    <property type="project" value="UniProtKB-KW"/>
</dbReference>
<dbReference type="PANTHER" id="PTHR47816:SF4">
    <property type="entry name" value="RIBOSOMAL RNA SMALL SUBUNIT METHYLTRANSFERASE C"/>
    <property type="match status" value="1"/>
</dbReference>
<evidence type="ECO:0000259" key="6">
    <source>
        <dbReference type="Pfam" id="PF05175"/>
    </source>
</evidence>
<organism evidence="7">
    <name type="scientific">Proteinivorax tanatarense</name>
    <dbReference type="NCBI Taxonomy" id="1260629"/>
    <lineage>
        <taxon>Bacteria</taxon>
        <taxon>Bacillati</taxon>
        <taxon>Bacillota</taxon>
        <taxon>Clostridia</taxon>
        <taxon>Eubacteriales</taxon>
        <taxon>Proteinivoracaceae</taxon>
        <taxon>Proteinivorax</taxon>
    </lineage>
</organism>
<feature type="domain" description="Methyltransferase small" evidence="6">
    <location>
        <begin position="13"/>
        <end position="174"/>
    </location>
</feature>
<dbReference type="InterPro" id="IPR002052">
    <property type="entry name" value="DNA_methylase_N6_adenine_CS"/>
</dbReference>
<evidence type="ECO:0000256" key="4">
    <source>
        <dbReference type="ARBA" id="ARBA00022679"/>
    </source>
</evidence>
<dbReference type="PANTHER" id="PTHR47816">
    <property type="entry name" value="RIBOSOMAL RNA SMALL SUBUNIT METHYLTRANSFERASE C"/>
    <property type="match status" value="1"/>
</dbReference>
<dbReference type="GO" id="GO:0008757">
    <property type="term" value="F:S-adenosylmethionine-dependent methyltransferase activity"/>
    <property type="evidence" value="ECO:0007669"/>
    <property type="project" value="InterPro"/>
</dbReference>
<feature type="transmembrane region" description="Helical" evidence="5">
    <location>
        <begin position="158"/>
        <end position="179"/>
    </location>
</feature>
<dbReference type="GO" id="GO:0003676">
    <property type="term" value="F:nucleic acid binding"/>
    <property type="evidence" value="ECO:0007669"/>
    <property type="project" value="InterPro"/>
</dbReference>
<keyword evidence="5" id="KW-0812">Transmembrane</keyword>
<dbReference type="PROSITE" id="PS00092">
    <property type="entry name" value="N6_MTASE"/>
    <property type="match status" value="1"/>
</dbReference>
<reference evidence="7" key="1">
    <citation type="journal article" date="2013" name="Extremophiles">
        <title>Proteinivorax tanatarense gen. nov., sp. nov., an anaerobic, haloalkaliphilic, proteolytic bacterium isolated from a decaying algal bloom, and proposal of Proteinivoraceae fam. nov.</title>
        <authorList>
            <person name="Kevbrin V."/>
            <person name="Boltyanskaya Y."/>
            <person name="Zhilina T."/>
            <person name="Kolganova T."/>
            <person name="Lavrentjeva E."/>
            <person name="Kuznetsov B."/>
        </authorList>
    </citation>
    <scope>NUCLEOTIDE SEQUENCE</scope>
    <source>
        <strain evidence="7">Z-910T</strain>
    </source>
</reference>
<protein>
    <submittedName>
        <fullName evidence="7">Methyltransferase</fullName>
    </submittedName>
</protein>
<accession>A0AAU7VKF4</accession>
<evidence type="ECO:0000256" key="5">
    <source>
        <dbReference type="SAM" id="Phobius"/>
    </source>
</evidence>
<keyword evidence="5" id="KW-1133">Transmembrane helix</keyword>
<dbReference type="RefSeq" id="WP_350343187.1">
    <property type="nucleotide sequence ID" value="NZ_CP158367.1"/>
</dbReference>
<dbReference type="InterPro" id="IPR007848">
    <property type="entry name" value="Small_mtfrase_dom"/>
</dbReference>
<dbReference type="Pfam" id="PF05175">
    <property type="entry name" value="MTS"/>
    <property type="match status" value="1"/>
</dbReference>
<keyword evidence="3 7" id="KW-0489">Methyltransferase</keyword>